<proteinExistence type="predicted"/>
<feature type="chain" id="PRO_5031119769" description="Sugar phosphate transporter domain-containing protein" evidence="7">
    <location>
        <begin position="16"/>
        <end position="385"/>
    </location>
</feature>
<organism evidence="9">
    <name type="scientific">Pinguiococcus pyrenoidosus</name>
    <dbReference type="NCBI Taxonomy" id="172671"/>
    <lineage>
        <taxon>Eukaryota</taxon>
        <taxon>Sar</taxon>
        <taxon>Stramenopiles</taxon>
        <taxon>Ochrophyta</taxon>
        <taxon>Pinguiophyceae</taxon>
        <taxon>Pinguiochrysidales</taxon>
        <taxon>Pinguiochrysidaceae</taxon>
        <taxon>Pinguiococcus</taxon>
    </lineage>
</organism>
<comment type="subcellular location">
    <subcellularLocation>
        <location evidence="1">Membrane</location>
        <topology evidence="1">Multi-pass membrane protein</topology>
    </subcellularLocation>
</comment>
<feature type="transmembrane region" description="Helical" evidence="6">
    <location>
        <begin position="112"/>
        <end position="131"/>
    </location>
</feature>
<feature type="domain" description="Sugar phosphate transporter" evidence="8">
    <location>
        <begin position="82"/>
        <end position="373"/>
    </location>
</feature>
<feature type="transmembrane region" description="Helical" evidence="6">
    <location>
        <begin position="342"/>
        <end position="375"/>
    </location>
</feature>
<dbReference type="InterPro" id="IPR050186">
    <property type="entry name" value="TPT_transporter"/>
</dbReference>
<feature type="transmembrane region" description="Helical" evidence="6">
    <location>
        <begin position="259"/>
        <end position="280"/>
    </location>
</feature>
<evidence type="ECO:0000256" key="1">
    <source>
        <dbReference type="ARBA" id="ARBA00004141"/>
    </source>
</evidence>
<feature type="compositionally biased region" description="Low complexity" evidence="5">
    <location>
        <begin position="66"/>
        <end position="75"/>
    </location>
</feature>
<name>A0A7R9YBK2_9STRA</name>
<feature type="transmembrane region" description="Helical" evidence="6">
    <location>
        <begin position="81"/>
        <end position="100"/>
    </location>
</feature>
<feature type="signal peptide" evidence="7">
    <location>
        <begin position="1"/>
        <end position="15"/>
    </location>
</feature>
<dbReference type="InterPro" id="IPR004853">
    <property type="entry name" value="Sugar_P_trans_dom"/>
</dbReference>
<feature type="transmembrane region" description="Helical" evidence="6">
    <location>
        <begin position="311"/>
        <end position="330"/>
    </location>
</feature>
<sequence length="385" mass="40626">MRVLVLLLLAAGAQALAIGNRFPKAATASRISNLGQRAADLIRIQPNTRLGVSVPNEASDVDKVDTTPAASPSSSTLKQTLKVGGAFALWYILNIGYNIYNKKVLNALPLPYTMAAVQLAAGLLIFVPLWVSGIRKAPKLSRENLKNLFPLASLHTGAHLTAVLSLGAGAVSFTHIVKAAEPAFSALFAAVLMGQVFAAPVYLTLIPVIAGVAVASMKELAFSWVSFGNAMGSNTFSALRGIYAKKNMGNPQGENMNSANLYAVLTCFGIALLTPIALILEGGKMGAAWTAAVAAYGSQQLLLWHALLSGLYYYSYNEVAFLALSQVHPITHAVGNTIKRVVVIIASVIVFGTTMTPTAIAGSSVAILGTLMYALAKNYYQKKKD</sequence>
<keyword evidence="4 6" id="KW-0472">Membrane</keyword>
<reference evidence="9" key="1">
    <citation type="submission" date="2021-01" db="EMBL/GenBank/DDBJ databases">
        <authorList>
            <person name="Corre E."/>
            <person name="Pelletier E."/>
            <person name="Niang G."/>
            <person name="Scheremetjew M."/>
            <person name="Finn R."/>
            <person name="Kale V."/>
            <person name="Holt S."/>
            <person name="Cochrane G."/>
            <person name="Meng A."/>
            <person name="Brown T."/>
            <person name="Cohen L."/>
        </authorList>
    </citation>
    <scope>NUCLEOTIDE SEQUENCE</scope>
    <source>
        <strain evidence="9">CCMP2078</strain>
    </source>
</reference>
<dbReference type="EMBL" id="HBEA01008034">
    <property type="protein sequence ID" value="CAD8256691.1"/>
    <property type="molecule type" value="Transcribed_RNA"/>
</dbReference>
<protein>
    <recommendedName>
        <fullName evidence="8">Sugar phosphate transporter domain-containing protein</fullName>
    </recommendedName>
</protein>
<dbReference type="GO" id="GO:0016020">
    <property type="term" value="C:membrane"/>
    <property type="evidence" value="ECO:0007669"/>
    <property type="project" value="UniProtKB-SubCell"/>
</dbReference>
<keyword evidence="3 6" id="KW-1133">Transmembrane helix</keyword>
<keyword evidence="7" id="KW-0732">Signal</keyword>
<evidence type="ECO:0000256" key="2">
    <source>
        <dbReference type="ARBA" id="ARBA00022692"/>
    </source>
</evidence>
<feature type="transmembrane region" description="Helical" evidence="6">
    <location>
        <begin position="186"/>
        <end position="215"/>
    </location>
</feature>
<gene>
    <name evidence="9" type="ORF">PPYR1160_LOCUS6183</name>
</gene>
<evidence type="ECO:0000256" key="7">
    <source>
        <dbReference type="SAM" id="SignalP"/>
    </source>
</evidence>
<feature type="transmembrane region" description="Helical" evidence="6">
    <location>
        <begin position="151"/>
        <end position="174"/>
    </location>
</feature>
<evidence type="ECO:0000256" key="6">
    <source>
        <dbReference type="SAM" id="Phobius"/>
    </source>
</evidence>
<evidence type="ECO:0000256" key="5">
    <source>
        <dbReference type="SAM" id="MobiDB-lite"/>
    </source>
</evidence>
<dbReference type="Pfam" id="PF03151">
    <property type="entry name" value="TPT"/>
    <property type="match status" value="1"/>
</dbReference>
<evidence type="ECO:0000256" key="3">
    <source>
        <dbReference type="ARBA" id="ARBA00022989"/>
    </source>
</evidence>
<keyword evidence="2 6" id="KW-0812">Transmembrane</keyword>
<evidence type="ECO:0000313" key="9">
    <source>
        <dbReference type="EMBL" id="CAD8256691.1"/>
    </source>
</evidence>
<evidence type="ECO:0000259" key="8">
    <source>
        <dbReference type="Pfam" id="PF03151"/>
    </source>
</evidence>
<feature type="region of interest" description="Disordered" evidence="5">
    <location>
        <begin position="56"/>
        <end position="75"/>
    </location>
</feature>
<accession>A0A7R9YBK2</accession>
<feature type="transmembrane region" description="Helical" evidence="6">
    <location>
        <begin position="221"/>
        <end position="239"/>
    </location>
</feature>
<dbReference type="AlphaFoldDB" id="A0A7R9YBK2"/>
<evidence type="ECO:0000256" key="4">
    <source>
        <dbReference type="ARBA" id="ARBA00023136"/>
    </source>
</evidence>
<dbReference type="PANTHER" id="PTHR11132">
    <property type="entry name" value="SOLUTE CARRIER FAMILY 35"/>
    <property type="match status" value="1"/>
</dbReference>